<dbReference type="Gene3D" id="2.60.120.40">
    <property type="match status" value="1"/>
</dbReference>
<dbReference type="AlphaFoldDB" id="A0AA89CC85"/>
<evidence type="ECO:0000256" key="2">
    <source>
        <dbReference type="ARBA" id="ARBA00022525"/>
    </source>
</evidence>
<evidence type="ECO:0000313" key="6">
    <source>
        <dbReference type="Proteomes" id="UP001186944"/>
    </source>
</evidence>
<dbReference type="PANTHER" id="PTHR22923:SF116">
    <property type="entry name" value="C1Q DOMAIN-CONTAINING PROTEIN"/>
    <property type="match status" value="1"/>
</dbReference>
<evidence type="ECO:0000313" key="5">
    <source>
        <dbReference type="EMBL" id="KAK3109152.1"/>
    </source>
</evidence>
<dbReference type="SMART" id="SM00110">
    <property type="entry name" value="C1Q"/>
    <property type="match status" value="1"/>
</dbReference>
<proteinExistence type="predicted"/>
<evidence type="ECO:0000256" key="3">
    <source>
        <dbReference type="ARBA" id="ARBA00022729"/>
    </source>
</evidence>
<protein>
    <recommendedName>
        <fullName evidence="4">C1q domain-containing protein</fullName>
    </recommendedName>
</protein>
<dbReference type="Pfam" id="PF00386">
    <property type="entry name" value="C1q"/>
    <property type="match status" value="1"/>
</dbReference>
<dbReference type="InterPro" id="IPR050822">
    <property type="entry name" value="Cerebellin_Synaptic_Org"/>
</dbReference>
<dbReference type="InterPro" id="IPR001073">
    <property type="entry name" value="C1q_dom"/>
</dbReference>
<name>A0AA89CC85_PINIB</name>
<sequence length="126" mass="14094">FQAQLTTSYSTMSPKQIIQFDNITTNIGNAYDENFGRFKAPFAGLYEFVLTATSYSGQMVNLEMVKNGAMLCRAHAASSNYETGVCVSMVHLDVDDDVWVRHYNGQGSYLYSTYYPTFAGHLIKAD</sequence>
<accession>A0AA89CC85</accession>
<keyword evidence="3" id="KW-0732">Signal</keyword>
<evidence type="ECO:0000259" key="4">
    <source>
        <dbReference type="PROSITE" id="PS50871"/>
    </source>
</evidence>
<keyword evidence="6" id="KW-1185">Reference proteome</keyword>
<feature type="domain" description="C1q" evidence="4">
    <location>
        <begin position="1"/>
        <end position="126"/>
    </location>
</feature>
<dbReference type="Proteomes" id="UP001186944">
    <property type="component" value="Unassembled WGS sequence"/>
</dbReference>
<dbReference type="EMBL" id="VSWD01000001">
    <property type="protein sequence ID" value="KAK3109152.1"/>
    <property type="molecule type" value="Genomic_DNA"/>
</dbReference>
<dbReference type="PRINTS" id="PR00007">
    <property type="entry name" value="COMPLEMNTC1Q"/>
</dbReference>
<dbReference type="InterPro" id="IPR008983">
    <property type="entry name" value="Tumour_necrosis_fac-like_dom"/>
</dbReference>
<gene>
    <name evidence="5" type="ORF">FSP39_024115</name>
</gene>
<feature type="non-terminal residue" evidence="5">
    <location>
        <position position="1"/>
    </location>
</feature>
<keyword evidence="2" id="KW-0964">Secreted</keyword>
<comment type="caution">
    <text evidence="5">The sequence shown here is derived from an EMBL/GenBank/DDBJ whole genome shotgun (WGS) entry which is preliminary data.</text>
</comment>
<dbReference type="PROSITE" id="PS50871">
    <property type="entry name" value="C1Q"/>
    <property type="match status" value="1"/>
</dbReference>
<comment type="subcellular location">
    <subcellularLocation>
        <location evidence="1">Secreted</location>
    </subcellularLocation>
</comment>
<dbReference type="SUPFAM" id="SSF49842">
    <property type="entry name" value="TNF-like"/>
    <property type="match status" value="1"/>
</dbReference>
<dbReference type="GO" id="GO:0005576">
    <property type="term" value="C:extracellular region"/>
    <property type="evidence" value="ECO:0007669"/>
    <property type="project" value="UniProtKB-SubCell"/>
</dbReference>
<evidence type="ECO:0000256" key="1">
    <source>
        <dbReference type="ARBA" id="ARBA00004613"/>
    </source>
</evidence>
<reference evidence="5" key="1">
    <citation type="submission" date="2019-08" db="EMBL/GenBank/DDBJ databases">
        <title>The improved chromosome-level genome for the pearl oyster Pinctada fucata martensii using PacBio sequencing and Hi-C.</title>
        <authorList>
            <person name="Zheng Z."/>
        </authorList>
    </citation>
    <scope>NUCLEOTIDE SEQUENCE</scope>
    <source>
        <strain evidence="5">ZZ-2019</strain>
        <tissue evidence="5">Adductor muscle</tissue>
    </source>
</reference>
<organism evidence="5 6">
    <name type="scientific">Pinctada imbricata</name>
    <name type="common">Atlantic pearl-oyster</name>
    <name type="synonym">Pinctada martensii</name>
    <dbReference type="NCBI Taxonomy" id="66713"/>
    <lineage>
        <taxon>Eukaryota</taxon>
        <taxon>Metazoa</taxon>
        <taxon>Spiralia</taxon>
        <taxon>Lophotrochozoa</taxon>
        <taxon>Mollusca</taxon>
        <taxon>Bivalvia</taxon>
        <taxon>Autobranchia</taxon>
        <taxon>Pteriomorphia</taxon>
        <taxon>Pterioida</taxon>
        <taxon>Pterioidea</taxon>
        <taxon>Pteriidae</taxon>
        <taxon>Pinctada</taxon>
    </lineage>
</organism>
<dbReference type="PANTHER" id="PTHR22923">
    <property type="entry name" value="CEREBELLIN-RELATED"/>
    <property type="match status" value="1"/>
</dbReference>